<dbReference type="Proteomes" id="UP000286678">
    <property type="component" value="Unassembled WGS sequence"/>
</dbReference>
<dbReference type="AlphaFoldDB" id="A0A432XQJ1"/>
<dbReference type="InterPro" id="IPR029787">
    <property type="entry name" value="Nucleotide_cyclase"/>
</dbReference>
<dbReference type="Pfam" id="PF00563">
    <property type="entry name" value="EAL"/>
    <property type="match status" value="1"/>
</dbReference>
<organism evidence="3 4">
    <name type="scientific">Pseudidiomarina aquimaris</name>
    <dbReference type="NCBI Taxonomy" id="641841"/>
    <lineage>
        <taxon>Bacteria</taxon>
        <taxon>Pseudomonadati</taxon>
        <taxon>Pseudomonadota</taxon>
        <taxon>Gammaproteobacteria</taxon>
        <taxon>Alteromonadales</taxon>
        <taxon>Idiomarinaceae</taxon>
        <taxon>Pseudidiomarina</taxon>
    </lineage>
</organism>
<dbReference type="InterPro" id="IPR052155">
    <property type="entry name" value="Biofilm_reg_signaling"/>
</dbReference>
<dbReference type="Gene3D" id="3.30.70.270">
    <property type="match status" value="1"/>
</dbReference>
<evidence type="ECO:0000259" key="1">
    <source>
        <dbReference type="PROSITE" id="PS50883"/>
    </source>
</evidence>
<dbReference type="PROSITE" id="PS50883">
    <property type="entry name" value="EAL"/>
    <property type="match status" value="1"/>
</dbReference>
<dbReference type="Gene3D" id="3.20.20.450">
    <property type="entry name" value="EAL domain"/>
    <property type="match status" value="1"/>
</dbReference>
<keyword evidence="4" id="KW-1185">Reference proteome</keyword>
<dbReference type="RefSeq" id="WP_126832849.1">
    <property type="nucleotide sequence ID" value="NZ_PIPT01000001.1"/>
</dbReference>
<dbReference type="SUPFAM" id="SSF141868">
    <property type="entry name" value="EAL domain-like"/>
    <property type="match status" value="1"/>
</dbReference>
<feature type="domain" description="GGDEF" evidence="2">
    <location>
        <begin position="336"/>
        <end position="469"/>
    </location>
</feature>
<dbReference type="InterPro" id="IPR035919">
    <property type="entry name" value="EAL_sf"/>
</dbReference>
<dbReference type="NCBIfam" id="TIGR00254">
    <property type="entry name" value="GGDEF"/>
    <property type="match status" value="1"/>
</dbReference>
<dbReference type="InterPro" id="IPR043128">
    <property type="entry name" value="Rev_trsase/Diguanyl_cyclase"/>
</dbReference>
<dbReference type="PANTHER" id="PTHR44757:SF2">
    <property type="entry name" value="BIOFILM ARCHITECTURE MAINTENANCE PROTEIN MBAA"/>
    <property type="match status" value="1"/>
</dbReference>
<dbReference type="SUPFAM" id="SSF55073">
    <property type="entry name" value="Nucleotide cyclase"/>
    <property type="match status" value="1"/>
</dbReference>
<evidence type="ECO:0008006" key="5">
    <source>
        <dbReference type="Google" id="ProtNLM"/>
    </source>
</evidence>
<name>A0A432XQJ1_9GAMM</name>
<evidence type="ECO:0000313" key="4">
    <source>
        <dbReference type="Proteomes" id="UP000286678"/>
    </source>
</evidence>
<dbReference type="EMBL" id="PIPT01000001">
    <property type="protein sequence ID" value="RUO50999.1"/>
    <property type="molecule type" value="Genomic_DNA"/>
</dbReference>
<gene>
    <name evidence="3" type="ORF">CWE21_02575</name>
</gene>
<accession>A0A432XQJ1</accession>
<dbReference type="PROSITE" id="PS50887">
    <property type="entry name" value="GGDEF"/>
    <property type="match status" value="1"/>
</dbReference>
<feature type="domain" description="EAL" evidence="1">
    <location>
        <begin position="478"/>
        <end position="732"/>
    </location>
</feature>
<comment type="caution">
    <text evidence="3">The sequence shown here is derived from an EMBL/GenBank/DDBJ whole genome shotgun (WGS) entry which is preliminary data.</text>
</comment>
<dbReference type="InterPro" id="IPR000160">
    <property type="entry name" value="GGDEF_dom"/>
</dbReference>
<dbReference type="OrthoDB" id="1316910at2"/>
<sequence length="742" mass="84640">MQTRWRLIRRLLLILLLGCVLTLVSTRFILLAEEQTIRQRLHDDSRQIQYQLRHVMLNYTFATEWTARRLDTDDLSFSEQLDSEASSLFLFYPSLQRILVLDSEFNKRFERFRSEEQPLAKQNFANSALAQAATDMSQIPHAQSLLDEEFASSASDILVAMPFESASATHYLVIVVNIHKLIDQLIRQQITEGYQVAVKLNEQSIYRFAGNDDLRDEWLVERPLSFTTNRWTLELWPTPEKLSEMYSASAQLVFFGGLLLTAGGLVLGWRSLRLHKTVSEQQKEVKQLRKRLKNMHATEAKLVFLSDHDAQTELPNKNGLKNYLLQQLESTANEQHDLHLLVISIDSLRELNHALGHPVGDEIIQRIALRINKALPDAVYLARTTIDTFVAVQSAQEPGNSVDALARSIREAISPQLFIDDHEIYCSASIGIASAKDANYQLETLFHNADAALYNAKLQGYFGIEHYQPEERFELSERRERLHALRVALEKHELELNYQPIIQLRSHRAESVEGLLRWRTAQGDVIEPRQFLNLMEQTGLIFSLTEFVIRSACQQLKRWHQAGIEPLSMGLNFSLRQLTMPELPKLLEQHIKRAQLAPDDIQLDIDAAAFLQLCDHHHETLMQFKKLGVRLCVNLLGVSHQLLQAMRFCSPHAIKIAPELVADIPNEPVQTELVESIIRLAQNSHCQVIAVAVENHQQIDFLKQRNCYLAQGNLLATVLTAEQLGPLLQSPFSGSQPPLASL</sequence>
<evidence type="ECO:0000259" key="2">
    <source>
        <dbReference type="PROSITE" id="PS50887"/>
    </source>
</evidence>
<evidence type="ECO:0000313" key="3">
    <source>
        <dbReference type="EMBL" id="RUO50999.1"/>
    </source>
</evidence>
<dbReference type="SMART" id="SM00267">
    <property type="entry name" value="GGDEF"/>
    <property type="match status" value="1"/>
</dbReference>
<dbReference type="SMART" id="SM00052">
    <property type="entry name" value="EAL"/>
    <property type="match status" value="1"/>
</dbReference>
<dbReference type="InterPro" id="IPR001633">
    <property type="entry name" value="EAL_dom"/>
</dbReference>
<dbReference type="CDD" id="cd01949">
    <property type="entry name" value="GGDEF"/>
    <property type="match status" value="1"/>
</dbReference>
<protein>
    <recommendedName>
        <fullName evidence="5">GGDEF-domain containing protein</fullName>
    </recommendedName>
</protein>
<reference evidence="4" key="1">
    <citation type="journal article" date="2018" name="Front. Microbiol.">
        <title>Genome-Based Analysis Reveals the Taxonomy and Diversity of the Family Idiomarinaceae.</title>
        <authorList>
            <person name="Liu Y."/>
            <person name="Lai Q."/>
            <person name="Shao Z."/>
        </authorList>
    </citation>
    <scope>NUCLEOTIDE SEQUENCE [LARGE SCALE GENOMIC DNA]</scope>
    <source>
        <strain evidence="4">SW15</strain>
    </source>
</reference>
<dbReference type="PANTHER" id="PTHR44757">
    <property type="entry name" value="DIGUANYLATE CYCLASE DGCP"/>
    <property type="match status" value="1"/>
</dbReference>
<dbReference type="CDD" id="cd01948">
    <property type="entry name" value="EAL"/>
    <property type="match status" value="1"/>
</dbReference>
<proteinExistence type="predicted"/>
<dbReference type="Pfam" id="PF00990">
    <property type="entry name" value="GGDEF"/>
    <property type="match status" value="1"/>
</dbReference>